<dbReference type="Proteomes" id="UP000263094">
    <property type="component" value="Unassembled WGS sequence"/>
</dbReference>
<organism evidence="3 4">
    <name type="scientific">Streptomyces triticagri</name>
    <dbReference type="NCBI Taxonomy" id="2293568"/>
    <lineage>
        <taxon>Bacteria</taxon>
        <taxon>Bacillati</taxon>
        <taxon>Actinomycetota</taxon>
        <taxon>Actinomycetes</taxon>
        <taxon>Kitasatosporales</taxon>
        <taxon>Streptomycetaceae</taxon>
        <taxon>Streptomyces</taxon>
    </lineage>
</organism>
<comment type="similarity">
    <text evidence="1">Belongs to the YciI family.</text>
</comment>
<evidence type="ECO:0000313" key="4">
    <source>
        <dbReference type="Proteomes" id="UP000263094"/>
    </source>
</evidence>
<gene>
    <name evidence="3" type="ORF">DY218_08210</name>
</gene>
<evidence type="ECO:0000313" key="3">
    <source>
        <dbReference type="EMBL" id="RFU87203.1"/>
    </source>
</evidence>
<dbReference type="PANTHER" id="PTHR37828">
    <property type="entry name" value="GSR2449 PROTEIN"/>
    <property type="match status" value="1"/>
</dbReference>
<dbReference type="AlphaFoldDB" id="A0A372M9U5"/>
<sequence length="99" mass="10387">MFVLDLTYTAPVAAVDAVLEAHVAWLDEQYAAGTVLASGRKNPRDGGVIIALGSDRAAAEKLVASDPFTVAGVCEYRITEFAATKTAPELAAHREQPAS</sequence>
<dbReference type="OrthoDB" id="9814407at2"/>
<dbReference type="InterPro" id="IPR005545">
    <property type="entry name" value="YCII"/>
</dbReference>
<dbReference type="Gene3D" id="3.30.70.1060">
    <property type="entry name" value="Dimeric alpha+beta barrel"/>
    <property type="match status" value="1"/>
</dbReference>
<dbReference type="RefSeq" id="WP_128555253.1">
    <property type="nucleotide sequence ID" value="NZ_QUAK01000039.1"/>
</dbReference>
<dbReference type="EMBL" id="QUAK01000039">
    <property type="protein sequence ID" value="RFU87203.1"/>
    <property type="molecule type" value="Genomic_DNA"/>
</dbReference>
<dbReference type="SUPFAM" id="SSF54909">
    <property type="entry name" value="Dimeric alpha+beta barrel"/>
    <property type="match status" value="1"/>
</dbReference>
<dbReference type="InterPro" id="IPR011008">
    <property type="entry name" value="Dimeric_a/b-barrel"/>
</dbReference>
<protein>
    <recommendedName>
        <fullName evidence="2">YCII-related domain-containing protein</fullName>
    </recommendedName>
</protein>
<proteinExistence type="inferred from homology"/>
<keyword evidence="4" id="KW-1185">Reference proteome</keyword>
<accession>A0A372M9U5</accession>
<dbReference type="Pfam" id="PF03795">
    <property type="entry name" value="YCII"/>
    <property type="match status" value="1"/>
</dbReference>
<feature type="domain" description="YCII-related" evidence="2">
    <location>
        <begin position="1"/>
        <end position="81"/>
    </location>
</feature>
<reference evidence="3 4" key="1">
    <citation type="submission" date="2018-08" db="EMBL/GenBank/DDBJ databases">
        <title>Isolation, diversity and antifungal activity of Actinobacteria from wheat.</title>
        <authorList>
            <person name="Han C."/>
        </authorList>
    </citation>
    <scope>NUCLEOTIDE SEQUENCE [LARGE SCALE GENOMIC DNA]</scope>
    <source>
        <strain evidence="3 4">NEAU-YY421</strain>
    </source>
</reference>
<dbReference type="PANTHER" id="PTHR37828:SF1">
    <property type="entry name" value="YCII-RELATED DOMAIN-CONTAINING PROTEIN"/>
    <property type="match status" value="1"/>
</dbReference>
<evidence type="ECO:0000259" key="2">
    <source>
        <dbReference type="Pfam" id="PF03795"/>
    </source>
</evidence>
<comment type="caution">
    <text evidence="3">The sequence shown here is derived from an EMBL/GenBank/DDBJ whole genome shotgun (WGS) entry which is preliminary data.</text>
</comment>
<evidence type="ECO:0000256" key="1">
    <source>
        <dbReference type="ARBA" id="ARBA00007689"/>
    </source>
</evidence>
<name>A0A372M9U5_9ACTN</name>